<gene>
    <name evidence="1" type="ORF">AXE65_04550</name>
</gene>
<keyword evidence="2" id="KW-1185">Reference proteome</keyword>
<dbReference type="EMBL" id="LSZO01000176">
    <property type="protein sequence ID" value="KXU36766.1"/>
    <property type="molecule type" value="Genomic_DNA"/>
</dbReference>
<dbReference type="RefSeq" id="WP_068391430.1">
    <property type="nucleotide sequence ID" value="NZ_LSZO01000176.1"/>
</dbReference>
<evidence type="ECO:0000313" key="1">
    <source>
        <dbReference type="EMBL" id="KXU36766.1"/>
    </source>
</evidence>
<protein>
    <submittedName>
        <fullName evidence="1">Uncharacterized protein</fullName>
    </submittedName>
</protein>
<dbReference type="Proteomes" id="UP000072660">
    <property type="component" value="Unassembled WGS sequence"/>
</dbReference>
<accession>A0A139SQB9</accession>
<organism evidence="1 2">
    <name type="scientific">Ventosimonas gracilis</name>
    <dbReference type="NCBI Taxonomy" id="1680762"/>
    <lineage>
        <taxon>Bacteria</taxon>
        <taxon>Pseudomonadati</taxon>
        <taxon>Pseudomonadota</taxon>
        <taxon>Gammaproteobacteria</taxon>
        <taxon>Pseudomonadales</taxon>
        <taxon>Ventosimonadaceae</taxon>
        <taxon>Ventosimonas</taxon>
    </lineage>
</organism>
<evidence type="ECO:0000313" key="2">
    <source>
        <dbReference type="Proteomes" id="UP000072660"/>
    </source>
</evidence>
<sequence>MPLVKTFFIPTSGKPIIKNKSVKMPTGESKKGWFGGEKPVMRKEQQQEITGYSDSAVDGFALVQDMHEVINPWLEQGYELFSITPITSGSYKYDASGDYKYEYKASMIVQGTGSISGKGSTGYSYGFSYTEGIIVVLKKA</sequence>
<proteinExistence type="predicted"/>
<name>A0A139SQB9_9GAMM</name>
<comment type="caution">
    <text evidence="1">The sequence shown here is derived from an EMBL/GenBank/DDBJ whole genome shotgun (WGS) entry which is preliminary data.</text>
</comment>
<reference evidence="1 2" key="1">
    <citation type="submission" date="2016-02" db="EMBL/GenBank/DDBJ databases">
        <authorList>
            <person name="Wen L."/>
            <person name="He K."/>
            <person name="Yang H."/>
        </authorList>
    </citation>
    <scope>NUCLEOTIDE SEQUENCE [LARGE SCALE GENOMIC DNA]</scope>
    <source>
        <strain evidence="1 2">CV58</strain>
    </source>
</reference>
<dbReference type="AlphaFoldDB" id="A0A139SQB9"/>
<dbReference type="OrthoDB" id="6997735at2"/>